<protein>
    <recommendedName>
        <fullName evidence="5">Lipoprotein</fullName>
    </recommendedName>
</protein>
<feature type="signal peptide" evidence="2">
    <location>
        <begin position="1"/>
        <end position="29"/>
    </location>
</feature>
<keyword evidence="2" id="KW-0732">Signal</keyword>
<reference evidence="3 4" key="1">
    <citation type="submission" date="2019-06" db="EMBL/GenBank/DDBJ databases">
        <title>Whole genome shotgun sequence of Cellulosimicrobium cellulans NBRC 15516.</title>
        <authorList>
            <person name="Hosoyama A."/>
            <person name="Uohara A."/>
            <person name="Ohji S."/>
            <person name="Ichikawa N."/>
        </authorList>
    </citation>
    <scope>NUCLEOTIDE SEQUENCE [LARGE SCALE GENOMIC DNA]</scope>
    <source>
        <strain evidence="3 4">NBRC 15516</strain>
    </source>
</reference>
<proteinExistence type="predicted"/>
<gene>
    <name evidence="3" type="ORF">CCE02nite_33400</name>
</gene>
<evidence type="ECO:0000313" key="3">
    <source>
        <dbReference type="EMBL" id="GED11341.1"/>
    </source>
</evidence>
<evidence type="ECO:0000313" key="4">
    <source>
        <dbReference type="Proteomes" id="UP000316659"/>
    </source>
</evidence>
<accession>A0A4Y4E9L2</accession>
<feature type="chain" id="PRO_5038896959" description="Lipoprotein" evidence="2">
    <location>
        <begin position="30"/>
        <end position="163"/>
    </location>
</feature>
<feature type="region of interest" description="Disordered" evidence="1">
    <location>
        <begin position="27"/>
        <end position="57"/>
    </location>
</feature>
<organism evidence="3 4">
    <name type="scientific">Cellulosimicrobium cellulans</name>
    <name type="common">Arthrobacter luteus</name>
    <dbReference type="NCBI Taxonomy" id="1710"/>
    <lineage>
        <taxon>Bacteria</taxon>
        <taxon>Bacillati</taxon>
        <taxon>Actinomycetota</taxon>
        <taxon>Actinomycetes</taxon>
        <taxon>Micrococcales</taxon>
        <taxon>Promicromonosporaceae</taxon>
        <taxon>Cellulosimicrobium</taxon>
    </lineage>
</organism>
<comment type="caution">
    <text evidence="3">The sequence shown here is derived from an EMBL/GenBank/DDBJ whole genome shotgun (WGS) entry which is preliminary data.</text>
</comment>
<feature type="compositionally biased region" description="Low complexity" evidence="1">
    <location>
        <begin position="27"/>
        <end position="36"/>
    </location>
</feature>
<dbReference type="EMBL" id="BJNZ01000027">
    <property type="protein sequence ID" value="GED11341.1"/>
    <property type="molecule type" value="Genomic_DNA"/>
</dbReference>
<evidence type="ECO:0000256" key="1">
    <source>
        <dbReference type="SAM" id="MobiDB-lite"/>
    </source>
</evidence>
<evidence type="ECO:0000256" key="2">
    <source>
        <dbReference type="SAM" id="SignalP"/>
    </source>
</evidence>
<evidence type="ECO:0008006" key="5">
    <source>
        <dbReference type="Google" id="ProtNLM"/>
    </source>
</evidence>
<name>A0A4Y4E9L2_CELCE</name>
<dbReference type="Proteomes" id="UP000316659">
    <property type="component" value="Unassembled WGS sequence"/>
</dbReference>
<dbReference type="PROSITE" id="PS51257">
    <property type="entry name" value="PROKAR_LIPOPROTEIN"/>
    <property type="match status" value="1"/>
</dbReference>
<sequence>MQHYQRLAAAAVVAACVAGLGGCAASPSAAPTATTAAPPPEVSTPEPGASAPDTLAPDDDTLARAAAVAALTDFVARDRAYEDWWGAFAPHLTPAARQAFEFTDPTSIPAATVTDDGALSAAPDGTSASVLVGTDAGQYRVELVRQSVDAPWLVDRLTPPGDA</sequence>
<dbReference type="AlphaFoldDB" id="A0A4Y4E9L2"/>